<dbReference type="Proteomes" id="UP000502823">
    <property type="component" value="Unassembled WGS sequence"/>
</dbReference>
<reference evidence="2" key="1">
    <citation type="submission" date="2020-01" db="EMBL/GenBank/DDBJ databases">
        <title>Draft genome sequence of the Termite Coptotermes fromosanus.</title>
        <authorList>
            <person name="Itakura S."/>
            <person name="Yosikawa Y."/>
            <person name="Umezawa K."/>
        </authorList>
    </citation>
    <scope>NUCLEOTIDE SEQUENCE [LARGE SCALE GENOMIC DNA]</scope>
</reference>
<gene>
    <name evidence="1" type="ORF">Cfor_10968</name>
</gene>
<organism evidence="1 2">
    <name type="scientific">Coptotermes formosanus</name>
    <name type="common">Formosan subterranean termite</name>
    <dbReference type="NCBI Taxonomy" id="36987"/>
    <lineage>
        <taxon>Eukaryota</taxon>
        <taxon>Metazoa</taxon>
        <taxon>Ecdysozoa</taxon>
        <taxon>Arthropoda</taxon>
        <taxon>Hexapoda</taxon>
        <taxon>Insecta</taxon>
        <taxon>Pterygota</taxon>
        <taxon>Neoptera</taxon>
        <taxon>Polyneoptera</taxon>
        <taxon>Dictyoptera</taxon>
        <taxon>Blattodea</taxon>
        <taxon>Blattoidea</taxon>
        <taxon>Termitoidae</taxon>
        <taxon>Rhinotermitidae</taxon>
        <taxon>Coptotermes</taxon>
    </lineage>
</organism>
<dbReference type="EMBL" id="BLKM01001502">
    <property type="protein sequence ID" value="GFG40081.1"/>
    <property type="molecule type" value="Genomic_DNA"/>
</dbReference>
<accession>A0A6L2Q5A9</accession>
<feature type="non-terminal residue" evidence="1">
    <location>
        <position position="1"/>
    </location>
</feature>
<proteinExistence type="predicted"/>
<protein>
    <recommendedName>
        <fullName evidence="3">Retrotransposon gag domain-containing protein</fullName>
    </recommendedName>
</protein>
<evidence type="ECO:0000313" key="1">
    <source>
        <dbReference type="EMBL" id="GFG40081.1"/>
    </source>
</evidence>
<dbReference type="AlphaFoldDB" id="A0A6L2Q5A9"/>
<dbReference type="OrthoDB" id="8196440at2759"/>
<keyword evidence="2" id="KW-1185">Reference proteome</keyword>
<evidence type="ECO:0000313" key="2">
    <source>
        <dbReference type="Proteomes" id="UP000502823"/>
    </source>
</evidence>
<name>A0A6L2Q5A9_COPFO</name>
<dbReference type="InParanoid" id="A0A6L2Q5A9"/>
<sequence>GLKVEVSSTPRYFPLSSMKNITLAAGIKHWTGDSRGRRVHEYFSQIDTYAQMCNWPDEEKTLITKDKLQGIALQDAIQEEGESVEDFADRRRRLCKKIVRIPRDEATQRVINEEAERRLVATYINGLQAIVGQRVRFRMPDNLDEAVEETISVSNVE</sequence>
<comment type="caution">
    <text evidence="1">The sequence shown here is derived from an EMBL/GenBank/DDBJ whole genome shotgun (WGS) entry which is preliminary data.</text>
</comment>
<evidence type="ECO:0008006" key="3">
    <source>
        <dbReference type="Google" id="ProtNLM"/>
    </source>
</evidence>